<dbReference type="InterPro" id="IPR012657">
    <property type="entry name" value="23S_rRNA-intervening_sequence"/>
</dbReference>
<gene>
    <name evidence="1" type="ORF">COU88_00965</name>
</gene>
<dbReference type="NCBIfam" id="TIGR02436">
    <property type="entry name" value="four helix bundle protein"/>
    <property type="match status" value="1"/>
</dbReference>
<organism evidence="1 2">
    <name type="scientific">Candidatus Roizmanbacteria bacterium CG10_big_fil_rev_8_21_14_0_10_39_6</name>
    <dbReference type="NCBI Taxonomy" id="1974853"/>
    <lineage>
        <taxon>Bacteria</taxon>
        <taxon>Candidatus Roizmaniibacteriota</taxon>
    </lineage>
</organism>
<dbReference type="PANTHER" id="PTHR38471:SF2">
    <property type="entry name" value="FOUR HELIX BUNDLE PROTEIN"/>
    <property type="match status" value="1"/>
</dbReference>
<dbReference type="AlphaFoldDB" id="A0A2M8KTC7"/>
<comment type="caution">
    <text evidence="1">The sequence shown here is derived from an EMBL/GenBank/DDBJ whole genome shotgun (WGS) entry which is preliminary data.</text>
</comment>
<reference evidence="2" key="1">
    <citation type="submission" date="2017-09" db="EMBL/GenBank/DDBJ databases">
        <title>Depth-based differentiation of microbial function through sediment-hosted aquifers and enrichment of novel symbionts in the deep terrestrial subsurface.</title>
        <authorList>
            <person name="Probst A.J."/>
            <person name="Ladd B."/>
            <person name="Jarett J.K."/>
            <person name="Geller-Mcgrath D.E."/>
            <person name="Sieber C.M.K."/>
            <person name="Emerson J.B."/>
            <person name="Anantharaman K."/>
            <person name="Thomas B.C."/>
            <person name="Malmstrom R."/>
            <person name="Stieglmeier M."/>
            <person name="Klingl A."/>
            <person name="Woyke T."/>
            <person name="Ryan C.M."/>
            <person name="Banfield J.F."/>
        </authorList>
    </citation>
    <scope>NUCLEOTIDE SEQUENCE [LARGE SCALE GENOMIC DNA]</scope>
</reference>
<evidence type="ECO:0000313" key="2">
    <source>
        <dbReference type="Proteomes" id="UP000229554"/>
    </source>
</evidence>
<dbReference type="EMBL" id="PFED01000041">
    <property type="protein sequence ID" value="PJE63176.1"/>
    <property type="molecule type" value="Genomic_DNA"/>
</dbReference>
<dbReference type="Proteomes" id="UP000229554">
    <property type="component" value="Unassembled WGS sequence"/>
</dbReference>
<dbReference type="InterPro" id="IPR036583">
    <property type="entry name" value="23S_rRNA_IVS_sf"/>
</dbReference>
<dbReference type="SUPFAM" id="SSF158446">
    <property type="entry name" value="IVS-encoded protein-like"/>
    <property type="match status" value="1"/>
</dbReference>
<name>A0A2M8KTC7_9BACT</name>
<dbReference type="Gene3D" id="1.20.1440.60">
    <property type="entry name" value="23S rRNA-intervening sequence"/>
    <property type="match status" value="1"/>
</dbReference>
<protein>
    <submittedName>
        <fullName evidence="1">Four helix bundle protein</fullName>
    </submittedName>
</protein>
<dbReference type="PANTHER" id="PTHR38471">
    <property type="entry name" value="FOUR HELIX BUNDLE PROTEIN"/>
    <property type="match status" value="1"/>
</dbReference>
<dbReference type="Pfam" id="PF05635">
    <property type="entry name" value="23S_rRNA_IVP"/>
    <property type="match status" value="1"/>
</dbReference>
<sequence length="114" mass="13138">MYKSERLVVWQESLVLMRLAYALCSKLPKQEYDNLTDQLRRSVTSINLDIAEGSGSENDKDFCLYWYIARKSLYEVVAILKIVEAMYGIEGQEIKLQTEKVGKILSGLIRKIKS</sequence>
<proteinExistence type="predicted"/>
<evidence type="ECO:0000313" key="1">
    <source>
        <dbReference type="EMBL" id="PJE63176.1"/>
    </source>
</evidence>
<accession>A0A2M8KTC7</accession>